<evidence type="ECO:0000313" key="2">
    <source>
        <dbReference type="EMBL" id="SMG52044.1"/>
    </source>
</evidence>
<keyword evidence="1" id="KW-0472">Membrane</keyword>
<feature type="transmembrane region" description="Helical" evidence="1">
    <location>
        <begin position="93"/>
        <end position="111"/>
    </location>
</feature>
<gene>
    <name evidence="2" type="ORF">SAMN06275492_1595</name>
</gene>
<name>A0A1X7LEV4_9BACT</name>
<keyword evidence="1" id="KW-1133">Transmembrane helix</keyword>
<accession>A0A1X7LEV4</accession>
<feature type="transmembrane region" description="Helical" evidence="1">
    <location>
        <begin position="185"/>
        <end position="209"/>
    </location>
</feature>
<feature type="transmembrane region" description="Helical" evidence="1">
    <location>
        <begin position="241"/>
        <end position="262"/>
    </location>
</feature>
<evidence type="ECO:0000256" key="1">
    <source>
        <dbReference type="SAM" id="Phobius"/>
    </source>
</evidence>
<sequence length="304" mass="31569">MKITLDHMYMVTGLLLMVFALRSLTDRSNGKRVGTAIFWALYAVTFLFGKAIPSGIIGAMVVVMALIASCKGLGLGSYGEASKEEKRRQADRFGNSLFLPTLIIPIVTFLVAKFTSLGALVGLGLGSIAGLVAVMALTKDGLGRSVNEGRRLIDAIGWAVILSQFLAALGFLFDKAGVGGVIAQMVSSVVPTGSALATVVAYCVGMALFTMIMGNAFAAFAVITTGIGIPLVVVMHGANPAIAGVIGMLSGYCGTLMTPMAANFNVVPAALLEMGDKNGVIKAQVATAIPMLCINIALMYFLAF</sequence>
<keyword evidence="1" id="KW-0812">Transmembrane</keyword>
<keyword evidence="3" id="KW-1185">Reference proteome</keyword>
<feature type="transmembrane region" description="Helical" evidence="1">
    <location>
        <begin position="283"/>
        <end position="303"/>
    </location>
</feature>
<dbReference type="OrthoDB" id="1689651at2"/>
<dbReference type="STRING" id="561720.SAMN06275492_1595"/>
<feature type="transmembrane region" description="Helical" evidence="1">
    <location>
        <begin position="117"/>
        <end position="137"/>
    </location>
</feature>
<feature type="transmembrane region" description="Helical" evidence="1">
    <location>
        <begin position="152"/>
        <end position="173"/>
    </location>
</feature>
<feature type="transmembrane region" description="Helical" evidence="1">
    <location>
        <begin position="37"/>
        <end position="67"/>
    </location>
</feature>
<dbReference type="RefSeq" id="WP_085545734.1">
    <property type="nucleotide sequence ID" value="NZ_FXBB01000059.1"/>
</dbReference>
<dbReference type="InterPro" id="IPR009323">
    <property type="entry name" value="DUF979"/>
</dbReference>
<organism evidence="2 3">
    <name type="scientific">Dethiosulfovibrio salsuginis</name>
    <dbReference type="NCBI Taxonomy" id="561720"/>
    <lineage>
        <taxon>Bacteria</taxon>
        <taxon>Thermotogati</taxon>
        <taxon>Synergistota</taxon>
        <taxon>Synergistia</taxon>
        <taxon>Synergistales</taxon>
        <taxon>Dethiosulfovibrionaceae</taxon>
        <taxon>Dethiosulfovibrio</taxon>
    </lineage>
</organism>
<proteinExistence type="predicted"/>
<dbReference type="Pfam" id="PF06166">
    <property type="entry name" value="DUF979"/>
    <property type="match status" value="1"/>
</dbReference>
<dbReference type="EMBL" id="FXBB01000059">
    <property type="protein sequence ID" value="SMG52044.1"/>
    <property type="molecule type" value="Genomic_DNA"/>
</dbReference>
<dbReference type="AlphaFoldDB" id="A0A1X7LEV4"/>
<evidence type="ECO:0000313" key="3">
    <source>
        <dbReference type="Proteomes" id="UP000193355"/>
    </source>
</evidence>
<feature type="transmembrane region" description="Helical" evidence="1">
    <location>
        <begin position="216"/>
        <end position="235"/>
    </location>
</feature>
<protein>
    <submittedName>
        <fullName evidence="2">Uncharacterized membrane protein</fullName>
    </submittedName>
</protein>
<reference evidence="3" key="1">
    <citation type="submission" date="2017-04" db="EMBL/GenBank/DDBJ databases">
        <authorList>
            <person name="Varghese N."/>
            <person name="Submissions S."/>
        </authorList>
    </citation>
    <scope>NUCLEOTIDE SEQUENCE [LARGE SCALE GENOMIC DNA]</scope>
    <source>
        <strain evidence="3">USBA 82</strain>
    </source>
</reference>
<dbReference type="Proteomes" id="UP000193355">
    <property type="component" value="Unassembled WGS sequence"/>
</dbReference>